<evidence type="ECO:0000313" key="3">
    <source>
        <dbReference type="Proteomes" id="UP000272412"/>
    </source>
</evidence>
<dbReference type="RefSeq" id="WP_123804641.1">
    <property type="nucleotide sequence ID" value="NZ_RPFL01000027.1"/>
</dbReference>
<keyword evidence="3" id="KW-1185">Reference proteome</keyword>
<accession>A0A3N4MPH9</accession>
<dbReference type="OrthoDB" id="8607220at2"/>
<comment type="caution">
    <text evidence="2">The sequence shown here is derived from an EMBL/GenBank/DDBJ whole genome shotgun (WGS) entry which is preliminary data.</text>
</comment>
<evidence type="ECO:0000256" key="1">
    <source>
        <dbReference type="SAM" id="SignalP"/>
    </source>
</evidence>
<sequence length="112" mass="12343">MSKYAAVFCILALAACAGVGGGQFSGESATFGGDNILRNDVFGLIKKWERSAFSCNAIEGVHAKTDDLKRIEGRLQVLETWTVKACGQTHSYRVNMREDERGETDFNVSYQK</sequence>
<gene>
    <name evidence="2" type="ORF">EGK74_09570</name>
</gene>
<keyword evidence="1" id="KW-0732">Signal</keyword>
<dbReference type="PROSITE" id="PS51257">
    <property type="entry name" value="PROKAR_LIPOPROTEIN"/>
    <property type="match status" value="1"/>
</dbReference>
<dbReference type="AlphaFoldDB" id="A0A3N4MPH9"/>
<evidence type="ECO:0008006" key="4">
    <source>
        <dbReference type="Google" id="ProtNLM"/>
    </source>
</evidence>
<protein>
    <recommendedName>
        <fullName evidence="4">Lipoprotein</fullName>
    </recommendedName>
</protein>
<proteinExistence type="predicted"/>
<evidence type="ECO:0000313" key="2">
    <source>
        <dbReference type="EMBL" id="RPD85571.1"/>
    </source>
</evidence>
<dbReference type="EMBL" id="RPFL01000027">
    <property type="protein sequence ID" value="RPD85571.1"/>
    <property type="molecule type" value="Genomic_DNA"/>
</dbReference>
<feature type="chain" id="PRO_5018183674" description="Lipoprotein" evidence="1">
    <location>
        <begin position="18"/>
        <end position="112"/>
    </location>
</feature>
<dbReference type="Proteomes" id="UP000272412">
    <property type="component" value="Unassembled WGS sequence"/>
</dbReference>
<name>A0A3N4MPH9_9NEIS</name>
<reference evidence="2 3" key="1">
    <citation type="submission" date="2018-11" db="EMBL/GenBank/DDBJ databases">
        <title>Neisseria weixii sp. nov. isolated from the rectal contents of plateau pika (Ochotona cruzoniae).</title>
        <authorList>
            <person name="Zhang G."/>
        </authorList>
    </citation>
    <scope>NUCLEOTIDE SEQUENCE [LARGE SCALE GENOMIC DNA]</scope>
    <source>
        <strain evidence="2 3">10009</strain>
    </source>
</reference>
<feature type="signal peptide" evidence="1">
    <location>
        <begin position="1"/>
        <end position="17"/>
    </location>
</feature>
<organism evidence="2 3">
    <name type="scientific">Neisseria weixii</name>
    <dbReference type="NCBI Taxonomy" id="1853276"/>
    <lineage>
        <taxon>Bacteria</taxon>
        <taxon>Pseudomonadati</taxon>
        <taxon>Pseudomonadota</taxon>
        <taxon>Betaproteobacteria</taxon>
        <taxon>Neisseriales</taxon>
        <taxon>Neisseriaceae</taxon>
        <taxon>Neisseria</taxon>
    </lineage>
</organism>